<comment type="similarity">
    <text evidence="3">Belongs to the glycosyltransferase 8 family.</text>
</comment>
<dbReference type="InterPro" id="IPR013645">
    <property type="entry name" value="Glyco_transf_8N"/>
</dbReference>
<keyword evidence="6" id="KW-0479">Metal-binding</keyword>
<keyword evidence="7" id="KW-0460">Magnesium</keyword>
<dbReference type="GO" id="GO:0008918">
    <property type="term" value="F:lipopolysaccharide 3-alpha-galactosyltransferase activity"/>
    <property type="evidence" value="ECO:0007669"/>
    <property type="project" value="InterPro"/>
</dbReference>
<evidence type="ECO:0000313" key="12">
    <source>
        <dbReference type="Proteomes" id="UP001177592"/>
    </source>
</evidence>
<dbReference type="EMBL" id="FN545182">
    <property type="protein sequence ID" value="CBA72367.1"/>
    <property type="molecule type" value="Genomic_DNA"/>
</dbReference>
<dbReference type="Pfam" id="PF01501">
    <property type="entry name" value="Glyco_transf_8"/>
    <property type="match status" value="1"/>
</dbReference>
<keyword evidence="5 10" id="KW-0808">Transferase</keyword>
<keyword evidence="4 10" id="KW-0328">Glycosyltransferase</keyword>
<evidence type="ECO:0000256" key="4">
    <source>
        <dbReference type="ARBA" id="ARBA00022676"/>
    </source>
</evidence>
<dbReference type="InterPro" id="IPR050748">
    <property type="entry name" value="Glycosyltrans_8_dom-fam"/>
</dbReference>
<dbReference type="InterPro" id="IPR029044">
    <property type="entry name" value="Nucleotide-diphossugar_trans"/>
</dbReference>
<dbReference type="Gene3D" id="3.90.550.10">
    <property type="entry name" value="Spore Coat Polysaccharide Biosynthesis Protein SpsA, Chain A"/>
    <property type="match status" value="1"/>
</dbReference>
<dbReference type="EMBL" id="CP123523">
    <property type="protein sequence ID" value="WGM07082.1"/>
    <property type="molecule type" value="Genomic_DNA"/>
</dbReference>
<protein>
    <submittedName>
        <fullName evidence="11">Glycosyltransferase</fullName>
    </submittedName>
    <submittedName>
        <fullName evidence="10">UDP-D-galactose:(Glucosyl)lipopolysaccharide-alpha-1,3-D-galactosyltransferase</fullName>
    </submittedName>
</protein>
<reference evidence="11" key="2">
    <citation type="submission" date="2023-04" db="EMBL/GenBank/DDBJ databases">
        <title>Genome dynamics across the evolutionary transition to endosymbiosis.</title>
        <authorList>
            <person name="Siozios S."/>
            <person name="Nadal-Jimenez P."/>
            <person name="Azagi T."/>
            <person name="Sprong H."/>
            <person name="Frost C.L."/>
            <person name="Parratt S.R."/>
            <person name="Taylor G."/>
            <person name="Brettell L."/>
            <person name="Lew K.C."/>
            <person name="Croft L."/>
            <person name="King K.C."/>
            <person name="Brockhurst M.A."/>
            <person name="Hypsa V."/>
            <person name="Novakova E."/>
            <person name="Darby A.C."/>
            <person name="Hurst G.D.D."/>
        </authorList>
    </citation>
    <scope>NUCLEOTIDE SEQUENCE</scope>
    <source>
        <strain evidence="11">ANv_CAN</strain>
    </source>
</reference>
<dbReference type="Proteomes" id="UP001177592">
    <property type="component" value="Chromosome"/>
</dbReference>
<comment type="cofactor">
    <cofactor evidence="1">
        <name>Mg(2+)</name>
        <dbReference type="ChEBI" id="CHEBI:18420"/>
    </cofactor>
</comment>
<evidence type="ECO:0000313" key="11">
    <source>
        <dbReference type="EMBL" id="WGM07082.1"/>
    </source>
</evidence>
<evidence type="ECO:0000313" key="10">
    <source>
        <dbReference type="EMBL" id="CBA72367.1"/>
    </source>
</evidence>
<dbReference type="CDD" id="cd04194">
    <property type="entry name" value="GT8_A4GalT_like"/>
    <property type="match status" value="1"/>
</dbReference>
<evidence type="ECO:0000256" key="6">
    <source>
        <dbReference type="ARBA" id="ARBA00022723"/>
    </source>
</evidence>
<proteinExistence type="inferred from homology"/>
<feature type="domain" description="Glycosyl transferase family 8 C-terminal" evidence="9">
    <location>
        <begin position="283"/>
        <end position="339"/>
    </location>
</feature>
<organism evidence="10">
    <name type="scientific">Arsenophonus nasoniae</name>
    <name type="common">son-killer infecting Nasonia vitripennis</name>
    <dbReference type="NCBI Taxonomy" id="638"/>
    <lineage>
        <taxon>Bacteria</taxon>
        <taxon>Pseudomonadati</taxon>
        <taxon>Pseudomonadota</taxon>
        <taxon>Gammaproteobacteria</taxon>
        <taxon>Enterobacterales</taxon>
        <taxon>Morganellaceae</taxon>
        <taxon>Arsenophonus</taxon>
    </lineage>
</organism>
<evidence type="ECO:0000259" key="9">
    <source>
        <dbReference type="Pfam" id="PF08437"/>
    </source>
</evidence>
<dbReference type="RefSeq" id="WP_246067374.1">
    <property type="nucleotide sequence ID" value="NZ_CP038613.1"/>
</dbReference>
<keyword evidence="12" id="KW-1185">Reference proteome</keyword>
<evidence type="ECO:0000256" key="2">
    <source>
        <dbReference type="ARBA" id="ARBA00004713"/>
    </source>
</evidence>
<gene>
    <name evidence="10" type="ORF">ARN_10920</name>
    <name evidence="11" type="ORF">QE258_07400</name>
</gene>
<comment type="pathway">
    <text evidence="2">Bacterial outer membrane biogenesis; LPS core biosynthesis.</text>
</comment>
<dbReference type="GO" id="GO:0046872">
    <property type="term" value="F:metal ion binding"/>
    <property type="evidence" value="ECO:0007669"/>
    <property type="project" value="UniProtKB-KW"/>
</dbReference>
<dbReference type="PANTHER" id="PTHR13778:SF47">
    <property type="entry name" value="LIPOPOLYSACCHARIDE 1,3-GALACTOSYLTRANSFERASE"/>
    <property type="match status" value="1"/>
</dbReference>
<dbReference type="GeneID" id="96876767"/>
<dbReference type="AlphaFoldDB" id="D2TY85"/>
<evidence type="ECO:0000256" key="8">
    <source>
        <dbReference type="ARBA" id="ARBA00022985"/>
    </source>
</evidence>
<evidence type="ECO:0000256" key="7">
    <source>
        <dbReference type="ARBA" id="ARBA00022842"/>
    </source>
</evidence>
<evidence type="ECO:0000256" key="3">
    <source>
        <dbReference type="ARBA" id="ARBA00006351"/>
    </source>
</evidence>
<dbReference type="SUPFAM" id="SSF53448">
    <property type="entry name" value="Nucleotide-diphospho-sugar transferases"/>
    <property type="match status" value="1"/>
</dbReference>
<dbReference type="CAZy" id="GT8">
    <property type="family name" value="Glycosyltransferase Family 8"/>
</dbReference>
<evidence type="ECO:0000256" key="1">
    <source>
        <dbReference type="ARBA" id="ARBA00001946"/>
    </source>
</evidence>
<dbReference type="Pfam" id="PF08437">
    <property type="entry name" value="Glyco_transf_8C"/>
    <property type="match status" value="1"/>
</dbReference>
<keyword evidence="8" id="KW-0448">Lipopolysaccharide biosynthesis</keyword>
<accession>D2TY85</accession>
<reference evidence="10" key="1">
    <citation type="journal article" date="2010" name="Insect Mol. Biol.">
        <title>The draft genome sequence of Arsenophonus nasoniae, son-killer bacterium of Nasonia vitripennis, reveals genes associated with virulence and symbiosis.</title>
        <authorList>
            <person name="Wilkes T."/>
            <person name="Darby A.C."/>
            <person name="Choi J."/>
            <person name="Colborne J.K."/>
            <person name="Werren J.H."/>
            <person name="Hurst G.D.D."/>
        </authorList>
    </citation>
    <scope>NUCLEOTIDE SEQUENCE</scope>
</reference>
<dbReference type="PANTHER" id="PTHR13778">
    <property type="entry name" value="GLYCOSYLTRANSFERASE 8 DOMAIN-CONTAINING PROTEIN"/>
    <property type="match status" value="1"/>
</dbReference>
<dbReference type="InterPro" id="IPR002495">
    <property type="entry name" value="Glyco_trans_8"/>
</dbReference>
<name>D2TY85_9GAMM</name>
<sequence>MPALPKGNLMYFNSKEIILTSYEFSSADAKTPQFHIAYGADKNFSLGTAISICSMLYFNKIYTFHFYIFTDTISECDLKKFDELTSCYNTKITILLIDTLQLKKLPTNKLWSHAIYFRFIIANYFHNKTNKILYLDSDIICSGDISELFDIDLNQHIIAAVADRDQYLWKKRAEMLATPEIANGYFNSGVMLIDTDKWHKNKITEKTINILLDDKTKAKFVFYDQDALNISLVNQVLFLDKKFNTQFSINYELKNKTLFPIINNVKFIHYIGPTKPWNIWSEYPSTHLFMTIKKNSPWKTTPLIAASTSNQYRYAAKHMFNKKKYIYWLLNYLYYFVNKALHK</sequence>
<evidence type="ECO:0000256" key="5">
    <source>
        <dbReference type="ARBA" id="ARBA00022679"/>
    </source>
</evidence>